<sequence>MLYCFGNQAGKDKITSFVISAVWLAAAAGVKVISNDKKYCTNPTAKKYACHIVSICWECETVAVPKEACQNINYRNKKEKMKKIIHHYNCFIHVFVDF</sequence>
<keyword evidence="2" id="KW-1185">Reference proteome</keyword>
<reference evidence="1 2" key="1">
    <citation type="submission" date="2021-06" db="EMBL/GenBank/DDBJ databases">
        <title>Caerostris darwini draft genome.</title>
        <authorList>
            <person name="Kono N."/>
            <person name="Arakawa K."/>
        </authorList>
    </citation>
    <scope>NUCLEOTIDE SEQUENCE [LARGE SCALE GENOMIC DNA]</scope>
</reference>
<accession>A0AAV4VEL0</accession>
<proteinExistence type="predicted"/>
<evidence type="ECO:0000313" key="1">
    <source>
        <dbReference type="EMBL" id="GIY67920.1"/>
    </source>
</evidence>
<name>A0AAV4VEL0_9ARAC</name>
<gene>
    <name evidence="1" type="ORF">CDAR_619871</name>
</gene>
<organism evidence="1 2">
    <name type="scientific">Caerostris darwini</name>
    <dbReference type="NCBI Taxonomy" id="1538125"/>
    <lineage>
        <taxon>Eukaryota</taxon>
        <taxon>Metazoa</taxon>
        <taxon>Ecdysozoa</taxon>
        <taxon>Arthropoda</taxon>
        <taxon>Chelicerata</taxon>
        <taxon>Arachnida</taxon>
        <taxon>Araneae</taxon>
        <taxon>Araneomorphae</taxon>
        <taxon>Entelegynae</taxon>
        <taxon>Araneoidea</taxon>
        <taxon>Araneidae</taxon>
        <taxon>Caerostris</taxon>
    </lineage>
</organism>
<dbReference type="Proteomes" id="UP001054837">
    <property type="component" value="Unassembled WGS sequence"/>
</dbReference>
<comment type="caution">
    <text evidence="1">The sequence shown here is derived from an EMBL/GenBank/DDBJ whole genome shotgun (WGS) entry which is preliminary data.</text>
</comment>
<dbReference type="AlphaFoldDB" id="A0AAV4VEL0"/>
<dbReference type="EMBL" id="BPLQ01012794">
    <property type="protein sequence ID" value="GIY67920.1"/>
    <property type="molecule type" value="Genomic_DNA"/>
</dbReference>
<evidence type="ECO:0000313" key="2">
    <source>
        <dbReference type="Proteomes" id="UP001054837"/>
    </source>
</evidence>
<protein>
    <submittedName>
        <fullName evidence="1">Uncharacterized protein</fullName>
    </submittedName>
</protein>